<protein>
    <submittedName>
        <fullName evidence="1">Uncharacterized protein</fullName>
    </submittedName>
</protein>
<reference evidence="2" key="1">
    <citation type="submission" date="2019-01" db="EMBL/GenBank/DDBJ databases">
        <title>Gri0909 isolated from a small marine red alga.</title>
        <authorList>
            <person name="Kim J."/>
            <person name="Jeong S.E."/>
            <person name="Jeon C.O."/>
        </authorList>
    </citation>
    <scope>NUCLEOTIDE SEQUENCE [LARGE SCALE GENOMIC DNA]</scope>
    <source>
        <strain evidence="2">Gri0909</strain>
    </source>
</reference>
<dbReference type="EMBL" id="SADE01000004">
    <property type="protein sequence ID" value="RVU33937.1"/>
    <property type="molecule type" value="Genomic_DNA"/>
</dbReference>
<proteinExistence type="predicted"/>
<organism evidence="1 2">
    <name type="scientific">Hwanghaeella grinnelliae</name>
    <dbReference type="NCBI Taxonomy" id="2500179"/>
    <lineage>
        <taxon>Bacteria</taxon>
        <taxon>Pseudomonadati</taxon>
        <taxon>Pseudomonadota</taxon>
        <taxon>Alphaproteobacteria</taxon>
        <taxon>Rhodospirillales</taxon>
        <taxon>Rhodospirillaceae</taxon>
        <taxon>Hwanghaeella</taxon>
    </lineage>
</organism>
<dbReference type="RefSeq" id="WP_127767967.1">
    <property type="nucleotide sequence ID" value="NZ_SADE01000004.1"/>
</dbReference>
<gene>
    <name evidence="1" type="ORF">EOI86_22685</name>
</gene>
<dbReference type="OrthoDB" id="7862113at2"/>
<keyword evidence="2" id="KW-1185">Reference proteome</keyword>
<sequence>MPEALIDRMRPHVDKTIASLERKEFRIDPIAGETYSRATSIVSAAYKRHGSILERSLRERLSDCDYFTVWHEPKFQIPSEVDHVVSSRNSEIGNSLPVEMPYRPGARTLQVDAFVFDRRVKTLRAYELKRGNGEFDSGKKRSILRDVLSIQCLLKSYGASVGHQPELVESRLISYYGVRVLPDPLNIFGVDLDDHFVFRVRDPIEEVNAYFQEQLYSLLARVSGLSDAEMASFCPACPLHNSDDAALH</sequence>
<evidence type="ECO:0000313" key="1">
    <source>
        <dbReference type="EMBL" id="RVU33937.1"/>
    </source>
</evidence>
<comment type="caution">
    <text evidence="1">The sequence shown here is derived from an EMBL/GenBank/DDBJ whole genome shotgun (WGS) entry which is preliminary data.</text>
</comment>
<dbReference type="Proteomes" id="UP000287447">
    <property type="component" value="Unassembled WGS sequence"/>
</dbReference>
<accession>A0A3S2Z643</accession>
<name>A0A3S2Z643_9PROT</name>
<dbReference type="AlphaFoldDB" id="A0A3S2Z643"/>
<evidence type="ECO:0000313" key="2">
    <source>
        <dbReference type="Proteomes" id="UP000287447"/>
    </source>
</evidence>